<keyword evidence="14" id="KW-1185">Reference proteome</keyword>
<evidence type="ECO:0000313" key="14">
    <source>
        <dbReference type="Proteomes" id="UP000612352"/>
    </source>
</evidence>
<name>A0ABS1BEG3_9MICO</name>
<keyword evidence="7 10" id="KW-0479">Metal-binding</keyword>
<reference evidence="13 14" key="1">
    <citation type="submission" date="2020-12" db="EMBL/GenBank/DDBJ databases">
        <title>Brachybacterium sp. MASK1Z-5, whole genome shotgun sequence.</title>
        <authorList>
            <person name="Tuo L."/>
        </authorList>
    </citation>
    <scope>NUCLEOTIDE SEQUENCE [LARGE SCALE GENOMIC DNA]</scope>
    <source>
        <strain evidence="13 14">MASK1Z-5</strain>
    </source>
</reference>
<feature type="region of interest" description="Disordered" evidence="11">
    <location>
        <begin position="283"/>
        <end position="305"/>
    </location>
</feature>
<dbReference type="PROSITE" id="PS50972">
    <property type="entry name" value="PTERIN_BINDING"/>
    <property type="match status" value="1"/>
</dbReference>
<dbReference type="PROSITE" id="PS00793">
    <property type="entry name" value="DHPS_2"/>
    <property type="match status" value="1"/>
</dbReference>
<dbReference type="EMBL" id="JAEDAJ010000016">
    <property type="protein sequence ID" value="MBK0332981.1"/>
    <property type="molecule type" value="Genomic_DNA"/>
</dbReference>
<dbReference type="InterPro" id="IPR006390">
    <property type="entry name" value="DHP_synth_dom"/>
</dbReference>
<dbReference type="EC" id="2.5.1.15" evidence="5 10"/>
<comment type="catalytic activity">
    <reaction evidence="1">
        <text>(7,8-dihydropterin-6-yl)methyl diphosphate + 4-aminobenzoate = 7,8-dihydropteroate + diphosphate</text>
        <dbReference type="Rhea" id="RHEA:19949"/>
        <dbReference type="ChEBI" id="CHEBI:17836"/>
        <dbReference type="ChEBI" id="CHEBI:17839"/>
        <dbReference type="ChEBI" id="CHEBI:33019"/>
        <dbReference type="ChEBI" id="CHEBI:72950"/>
        <dbReference type="EC" id="2.5.1.15"/>
    </reaction>
</comment>
<dbReference type="InterPro" id="IPR045031">
    <property type="entry name" value="DHP_synth-like"/>
</dbReference>
<protein>
    <recommendedName>
        <fullName evidence="5 10">Dihydropteroate synthase</fullName>
        <shortName evidence="10">DHPS</shortName>
        <ecNumber evidence="5 10">2.5.1.15</ecNumber>
    </recommendedName>
    <alternativeName>
        <fullName evidence="10">Dihydropteroate pyrophosphorylase</fullName>
    </alternativeName>
</protein>
<dbReference type="Pfam" id="PF00809">
    <property type="entry name" value="Pterin_bind"/>
    <property type="match status" value="1"/>
</dbReference>
<evidence type="ECO:0000256" key="3">
    <source>
        <dbReference type="ARBA" id="ARBA00004763"/>
    </source>
</evidence>
<dbReference type="InterPro" id="IPR000489">
    <property type="entry name" value="Pterin-binding_dom"/>
</dbReference>
<comment type="similarity">
    <text evidence="4 10">Belongs to the DHPS family.</text>
</comment>
<dbReference type="RefSeq" id="WP_200503867.1">
    <property type="nucleotide sequence ID" value="NZ_JAEDAJ010000016.1"/>
</dbReference>
<evidence type="ECO:0000256" key="11">
    <source>
        <dbReference type="SAM" id="MobiDB-lite"/>
    </source>
</evidence>
<dbReference type="SUPFAM" id="SSF51717">
    <property type="entry name" value="Dihydropteroate synthetase-like"/>
    <property type="match status" value="1"/>
</dbReference>
<dbReference type="CDD" id="cd00739">
    <property type="entry name" value="DHPS"/>
    <property type="match status" value="1"/>
</dbReference>
<dbReference type="NCBIfam" id="TIGR01496">
    <property type="entry name" value="DHPS"/>
    <property type="match status" value="1"/>
</dbReference>
<keyword evidence="9 10" id="KW-0289">Folate biosynthesis</keyword>
<keyword evidence="6 10" id="KW-0808">Transferase</keyword>
<evidence type="ECO:0000256" key="10">
    <source>
        <dbReference type="RuleBase" id="RU361205"/>
    </source>
</evidence>
<evidence type="ECO:0000256" key="7">
    <source>
        <dbReference type="ARBA" id="ARBA00022723"/>
    </source>
</evidence>
<evidence type="ECO:0000256" key="4">
    <source>
        <dbReference type="ARBA" id="ARBA00009503"/>
    </source>
</evidence>
<evidence type="ECO:0000256" key="1">
    <source>
        <dbReference type="ARBA" id="ARBA00000012"/>
    </source>
</evidence>
<feature type="compositionally biased region" description="Basic and acidic residues" evidence="11">
    <location>
        <begin position="283"/>
        <end position="294"/>
    </location>
</feature>
<evidence type="ECO:0000256" key="9">
    <source>
        <dbReference type="ARBA" id="ARBA00022909"/>
    </source>
</evidence>
<evidence type="ECO:0000256" key="5">
    <source>
        <dbReference type="ARBA" id="ARBA00012458"/>
    </source>
</evidence>
<dbReference type="GO" id="GO:0004156">
    <property type="term" value="F:dihydropteroate synthase activity"/>
    <property type="evidence" value="ECO:0007669"/>
    <property type="project" value="UniProtKB-EC"/>
</dbReference>
<accession>A0ABS1BEG3</accession>
<gene>
    <name evidence="13" type="primary">folP</name>
    <name evidence="13" type="ORF">I8D64_16385</name>
</gene>
<dbReference type="Proteomes" id="UP000612352">
    <property type="component" value="Unassembled WGS sequence"/>
</dbReference>
<evidence type="ECO:0000256" key="6">
    <source>
        <dbReference type="ARBA" id="ARBA00022679"/>
    </source>
</evidence>
<comment type="function">
    <text evidence="10">Catalyzes the condensation of para-aminobenzoate (pABA) with 6-hydroxymethyl-7,8-dihydropterin diphosphate (DHPt-PP) to form 7,8-dihydropteroate (H2Pte), the immediate precursor of folate derivatives.</text>
</comment>
<comment type="caution">
    <text evidence="13">The sequence shown here is derived from an EMBL/GenBank/DDBJ whole genome shotgun (WGS) entry which is preliminary data.</text>
</comment>
<comment type="cofactor">
    <cofactor evidence="2 10">
        <name>Mg(2+)</name>
        <dbReference type="ChEBI" id="CHEBI:18420"/>
    </cofactor>
</comment>
<dbReference type="PANTHER" id="PTHR20941:SF1">
    <property type="entry name" value="FOLIC ACID SYNTHESIS PROTEIN FOL1"/>
    <property type="match status" value="1"/>
</dbReference>
<evidence type="ECO:0000256" key="2">
    <source>
        <dbReference type="ARBA" id="ARBA00001946"/>
    </source>
</evidence>
<comment type="pathway">
    <text evidence="3 10">Cofactor biosynthesis; tetrahydrofolate biosynthesis; 7,8-dihydrofolate from 2-amino-4-hydroxy-6-hydroxymethyl-7,8-dihydropteridine diphosphate and 4-aminobenzoate: step 1/2.</text>
</comment>
<dbReference type="InterPro" id="IPR011005">
    <property type="entry name" value="Dihydropteroate_synth-like_sf"/>
</dbReference>
<dbReference type="PROSITE" id="PS00792">
    <property type="entry name" value="DHPS_1"/>
    <property type="match status" value="1"/>
</dbReference>
<proteinExistence type="inferred from homology"/>
<evidence type="ECO:0000313" key="13">
    <source>
        <dbReference type="EMBL" id="MBK0332981.1"/>
    </source>
</evidence>
<dbReference type="Gene3D" id="3.20.20.20">
    <property type="entry name" value="Dihydropteroate synthase-like"/>
    <property type="match status" value="1"/>
</dbReference>
<dbReference type="PANTHER" id="PTHR20941">
    <property type="entry name" value="FOLATE SYNTHESIS PROTEINS"/>
    <property type="match status" value="1"/>
</dbReference>
<evidence type="ECO:0000256" key="8">
    <source>
        <dbReference type="ARBA" id="ARBA00022842"/>
    </source>
</evidence>
<sequence>MRTRPDGLPADLARDRTLVMGILNVTPDSFSDGGAHMRPEQALDHAERMLGEGAVIIDVGGESTRPGAERVEEAEELRRVIPVVRELSARGAVVSVDTMRAAVAEASLEAGALIINDVSAGLADAAMPGLLARARTRLGAPPVVIAMHWRGHSDIMNDLDEYADVPRDVERELGARLAALREAGVEDSQLVADPGLGFAKNGAQNWEILGDWDALLAHDLPVLIGASRKRFLSTLPGDRDVATASVSALCAREGAWAVRVHDVAASVAAVEVGARWAASERAAHRTMSADRSPRADGPSLTGGTR</sequence>
<evidence type="ECO:0000259" key="12">
    <source>
        <dbReference type="PROSITE" id="PS50972"/>
    </source>
</evidence>
<keyword evidence="8 10" id="KW-0460">Magnesium</keyword>
<organism evidence="13 14">
    <name type="scientific">Brachybacterium halotolerans</name>
    <dbReference type="NCBI Taxonomy" id="2795215"/>
    <lineage>
        <taxon>Bacteria</taxon>
        <taxon>Bacillati</taxon>
        <taxon>Actinomycetota</taxon>
        <taxon>Actinomycetes</taxon>
        <taxon>Micrococcales</taxon>
        <taxon>Dermabacteraceae</taxon>
        <taxon>Brachybacterium</taxon>
    </lineage>
</organism>
<feature type="domain" description="Pterin-binding" evidence="12">
    <location>
        <begin position="17"/>
        <end position="271"/>
    </location>
</feature>